<dbReference type="VEuPathDB" id="VectorBase:AATE007900"/>
<dbReference type="EMBL" id="AXCP01008004">
    <property type="status" value="NOT_ANNOTATED_CDS"/>
    <property type="molecule type" value="Genomic_DNA"/>
</dbReference>
<name>A0A182IYG1_ANOAO</name>
<reference evidence="1" key="1">
    <citation type="submission" date="2022-08" db="UniProtKB">
        <authorList>
            <consortium name="EnsemblMetazoa"/>
        </authorList>
    </citation>
    <scope>IDENTIFICATION</scope>
    <source>
        <strain evidence="1">EBRO</strain>
    </source>
</reference>
<protein>
    <submittedName>
        <fullName evidence="1">Uncharacterized protein</fullName>
    </submittedName>
</protein>
<dbReference type="AlphaFoldDB" id="A0A182IYG1"/>
<dbReference type="EMBL" id="AXCP01008001">
    <property type="status" value="NOT_ANNOTATED_CDS"/>
    <property type="molecule type" value="Genomic_DNA"/>
</dbReference>
<proteinExistence type="predicted"/>
<sequence>MNNSYEYGATMECRENGVLRGAIKHPNRVFGTPPWVVMFAKVQSARCAYGNLREQRDSGGKTRFRAWLREMLSMYGGALCTFLCWSEVERFGKGSNGRKTSAVRPKQELQRRRLQANTLPGRVKSCASPVGLTYAPLETRTKPFRAAMDIRKNHKFRHAITLPHDPDSLSPFLGKANSSFRVAGAPRQQLNLGLRPLDLFPGPDLEEKNPNAVELWSSLELAPRSLLRLHFITVANS</sequence>
<accession>A0A182IYG1</accession>
<dbReference type="EnsemblMetazoa" id="AATE007900-RA">
    <property type="protein sequence ID" value="AATE007900-PA.1"/>
    <property type="gene ID" value="AATE007900"/>
</dbReference>
<evidence type="ECO:0000313" key="1">
    <source>
        <dbReference type="EnsemblMetazoa" id="AATE007900-PA.1"/>
    </source>
</evidence>
<dbReference type="EMBL" id="AXCP01008003">
    <property type="status" value="NOT_ANNOTATED_CDS"/>
    <property type="molecule type" value="Genomic_DNA"/>
</dbReference>
<dbReference type="EMBL" id="AXCP01008002">
    <property type="status" value="NOT_ANNOTATED_CDS"/>
    <property type="molecule type" value="Genomic_DNA"/>
</dbReference>
<organism evidence="1">
    <name type="scientific">Anopheles atroparvus</name>
    <name type="common">European mosquito</name>
    <dbReference type="NCBI Taxonomy" id="41427"/>
    <lineage>
        <taxon>Eukaryota</taxon>
        <taxon>Metazoa</taxon>
        <taxon>Ecdysozoa</taxon>
        <taxon>Arthropoda</taxon>
        <taxon>Hexapoda</taxon>
        <taxon>Insecta</taxon>
        <taxon>Pterygota</taxon>
        <taxon>Neoptera</taxon>
        <taxon>Endopterygota</taxon>
        <taxon>Diptera</taxon>
        <taxon>Nematocera</taxon>
        <taxon>Culicoidea</taxon>
        <taxon>Culicidae</taxon>
        <taxon>Anophelinae</taxon>
        <taxon>Anopheles</taxon>
    </lineage>
</organism>